<feature type="transmembrane region" description="Helical" evidence="7">
    <location>
        <begin position="438"/>
        <end position="461"/>
    </location>
</feature>
<keyword evidence="2 7" id="KW-0812">Transmembrane</keyword>
<comment type="subcellular location">
    <subcellularLocation>
        <location evidence="1">Membrane</location>
        <topology evidence="1">Multi-pass membrane protein</topology>
    </subcellularLocation>
</comment>
<dbReference type="SUPFAM" id="SSF103473">
    <property type="entry name" value="MFS general substrate transporter"/>
    <property type="match status" value="1"/>
</dbReference>
<dbReference type="EMBL" id="JAGMUX010000006">
    <property type="protein sequence ID" value="KAH7255342.1"/>
    <property type="molecule type" value="Genomic_DNA"/>
</dbReference>
<dbReference type="OrthoDB" id="3026777at2759"/>
<evidence type="ECO:0000313" key="9">
    <source>
        <dbReference type="Proteomes" id="UP000720189"/>
    </source>
</evidence>
<feature type="transmembrane region" description="Helical" evidence="7">
    <location>
        <begin position="47"/>
        <end position="68"/>
    </location>
</feature>
<dbReference type="InterPro" id="IPR011701">
    <property type="entry name" value="MFS"/>
</dbReference>
<comment type="caution">
    <text evidence="8">The sequence shown here is derived from an EMBL/GenBank/DDBJ whole genome shotgun (WGS) entry which is preliminary data.</text>
</comment>
<evidence type="ECO:0000256" key="4">
    <source>
        <dbReference type="ARBA" id="ARBA00023136"/>
    </source>
</evidence>
<dbReference type="PANTHER" id="PTHR23507:SF1">
    <property type="entry name" value="FI18259P1-RELATED"/>
    <property type="match status" value="1"/>
</dbReference>
<dbReference type="GO" id="GO:0022857">
    <property type="term" value="F:transmembrane transporter activity"/>
    <property type="evidence" value="ECO:0007669"/>
    <property type="project" value="InterPro"/>
</dbReference>
<feature type="transmembrane region" description="Helical" evidence="7">
    <location>
        <begin position="406"/>
        <end position="426"/>
    </location>
</feature>
<dbReference type="AlphaFoldDB" id="A0A9P9KAH7"/>
<evidence type="ECO:0000256" key="2">
    <source>
        <dbReference type="ARBA" id="ARBA00022692"/>
    </source>
</evidence>
<dbReference type="RefSeq" id="XP_046050911.1">
    <property type="nucleotide sequence ID" value="XM_046187360.1"/>
</dbReference>
<keyword evidence="5" id="KW-0325">Glycoprotein</keyword>
<evidence type="ECO:0000256" key="1">
    <source>
        <dbReference type="ARBA" id="ARBA00004141"/>
    </source>
</evidence>
<dbReference type="InterPro" id="IPR036259">
    <property type="entry name" value="MFS_trans_sf"/>
</dbReference>
<gene>
    <name evidence="8" type="ORF">BKA55DRAFT_507712</name>
</gene>
<organism evidence="8 9">
    <name type="scientific">Fusarium redolens</name>
    <dbReference type="NCBI Taxonomy" id="48865"/>
    <lineage>
        <taxon>Eukaryota</taxon>
        <taxon>Fungi</taxon>
        <taxon>Dikarya</taxon>
        <taxon>Ascomycota</taxon>
        <taxon>Pezizomycotina</taxon>
        <taxon>Sordariomycetes</taxon>
        <taxon>Hypocreomycetidae</taxon>
        <taxon>Hypocreales</taxon>
        <taxon>Nectriaceae</taxon>
        <taxon>Fusarium</taxon>
        <taxon>Fusarium redolens species complex</taxon>
    </lineage>
</organism>
<proteinExistence type="predicted"/>
<protein>
    <submittedName>
        <fullName evidence="8">Major facilitator superfamily domain-containing protein</fullName>
    </submittedName>
</protein>
<sequence length="463" mass="50448">MHQHRENGHENASERTALLSPQAEAPNGVPRSIVNVNAHHTRCSWPWIYVVLLCIVLAVVSDVGESLYAAPRVRLFESVACTRYYLRHDPSLVDRDGSVPERLCKIDSVQDKVASVVGWQYFFDAIPAILLPIPYGYVADLHGRKWILVGVLHLTLNAVWLSSLFFIIGGGPTTGTTLLTTVVADVVPAEVRSTVFFYRFCTDLVADLIVPPITSMLMHKNTWIPLLLAVAFQGLSVILALGLPETLPMVDPKRSGEEADGLSATSSEQTEAPAKNDSKWGSWFARNKDSFDFVIKDRALSAFVFTFLISKVGRQAANMLFQYVSKRYGWTLAQAGFLISLRAGVNIALFTVILPFIATYVLTAIGMIIGLVISTLGSGFSPTMRSLTTSLVESRHPNATSDIGRLYALISVAEGIGSLVAGPGMALAFRVGMSWGQVWLGLPFGFAALLFALVSIIVFSVKV</sequence>
<dbReference type="GeneID" id="70217314"/>
<feature type="region of interest" description="Disordered" evidence="6">
    <location>
        <begin position="253"/>
        <end position="277"/>
    </location>
</feature>
<dbReference type="Gene3D" id="1.20.1250.20">
    <property type="entry name" value="MFS general substrate transporter like domains"/>
    <property type="match status" value="1"/>
</dbReference>
<feature type="transmembrane region" description="Helical" evidence="7">
    <location>
        <begin position="335"/>
        <end position="358"/>
    </location>
</feature>
<dbReference type="PANTHER" id="PTHR23507">
    <property type="entry name" value="ZGC:174356"/>
    <property type="match status" value="1"/>
</dbReference>
<evidence type="ECO:0000256" key="5">
    <source>
        <dbReference type="ARBA" id="ARBA00023180"/>
    </source>
</evidence>
<reference evidence="8" key="1">
    <citation type="journal article" date="2021" name="Nat. Commun.">
        <title>Genetic determinants of endophytism in the Arabidopsis root mycobiome.</title>
        <authorList>
            <person name="Mesny F."/>
            <person name="Miyauchi S."/>
            <person name="Thiergart T."/>
            <person name="Pickel B."/>
            <person name="Atanasova L."/>
            <person name="Karlsson M."/>
            <person name="Huettel B."/>
            <person name="Barry K.W."/>
            <person name="Haridas S."/>
            <person name="Chen C."/>
            <person name="Bauer D."/>
            <person name="Andreopoulos W."/>
            <person name="Pangilinan J."/>
            <person name="LaButti K."/>
            <person name="Riley R."/>
            <person name="Lipzen A."/>
            <person name="Clum A."/>
            <person name="Drula E."/>
            <person name="Henrissat B."/>
            <person name="Kohler A."/>
            <person name="Grigoriev I.V."/>
            <person name="Martin F.M."/>
            <person name="Hacquard S."/>
        </authorList>
    </citation>
    <scope>NUCLEOTIDE SEQUENCE</scope>
    <source>
        <strain evidence="8">MPI-CAGE-AT-0023</strain>
    </source>
</reference>
<dbReference type="Proteomes" id="UP000720189">
    <property type="component" value="Unassembled WGS sequence"/>
</dbReference>
<dbReference type="Pfam" id="PF07690">
    <property type="entry name" value="MFS_1"/>
    <property type="match status" value="1"/>
</dbReference>
<feature type="transmembrane region" description="Helical" evidence="7">
    <location>
        <begin position="223"/>
        <end position="244"/>
    </location>
</feature>
<dbReference type="GO" id="GO:0016020">
    <property type="term" value="C:membrane"/>
    <property type="evidence" value="ECO:0007669"/>
    <property type="project" value="UniProtKB-SubCell"/>
</dbReference>
<evidence type="ECO:0000256" key="6">
    <source>
        <dbReference type="SAM" id="MobiDB-lite"/>
    </source>
</evidence>
<evidence type="ECO:0000256" key="7">
    <source>
        <dbReference type="SAM" id="Phobius"/>
    </source>
</evidence>
<keyword evidence="4 7" id="KW-0472">Membrane</keyword>
<accession>A0A9P9KAH7</accession>
<name>A0A9P9KAH7_FUSRE</name>
<evidence type="ECO:0000313" key="8">
    <source>
        <dbReference type="EMBL" id="KAH7255342.1"/>
    </source>
</evidence>
<keyword evidence="9" id="KW-1185">Reference proteome</keyword>
<keyword evidence="3 7" id="KW-1133">Transmembrane helix</keyword>
<feature type="transmembrane region" description="Helical" evidence="7">
    <location>
        <begin position="146"/>
        <end position="168"/>
    </location>
</feature>
<evidence type="ECO:0000256" key="3">
    <source>
        <dbReference type="ARBA" id="ARBA00022989"/>
    </source>
</evidence>
<feature type="transmembrane region" description="Helical" evidence="7">
    <location>
        <begin position="364"/>
        <end position="385"/>
    </location>
</feature>